<sequence>MHVESTKTSYPFFFSRSVLGAACGNKCVTVYDPRTTKRMHTIRDAHGGGVNCIKFMDENLFATCSDDKLIRLWDLRNLSSHLRTLNGHSGQVKGLEYAKKDNLLISFGFDGIVHGWELNQLPKHRRLMSVPGMTRCRLSPAADRLVVATNYGKMLLINNLDLMSLAEHCDRFRMHPKGWCVISRSLTATHVVETRHMTCHIDQSFSSDGRVICSPYKHHLRLLTFDEQCSNPQEVVARFAKPLHVLKDIGKEVPRLIQCTQFSPRDPLLVAGCFDGTIYFHTPLL</sequence>
<dbReference type="SUPFAM" id="SSF50978">
    <property type="entry name" value="WD40 repeat-like"/>
    <property type="match status" value="1"/>
</dbReference>
<reference evidence="5" key="1">
    <citation type="submission" date="2024-04" db="UniProtKB">
        <authorList>
            <consortium name="EnsemblMetazoa"/>
        </authorList>
    </citation>
    <scope>IDENTIFICATION</scope>
    <source>
        <strain evidence="5">EBRO</strain>
    </source>
</reference>
<dbReference type="Proteomes" id="UP000075880">
    <property type="component" value="Unassembled WGS sequence"/>
</dbReference>
<name>A0AAG5DN52_ANOAO</name>
<dbReference type="InterPro" id="IPR039085">
    <property type="entry name" value="DCA10"/>
</dbReference>
<feature type="repeat" description="WD" evidence="4">
    <location>
        <begin position="85"/>
        <end position="119"/>
    </location>
</feature>
<dbReference type="PROSITE" id="PS50082">
    <property type="entry name" value="WD_REPEATS_2"/>
    <property type="match status" value="2"/>
</dbReference>
<dbReference type="PROSITE" id="PS50294">
    <property type="entry name" value="WD_REPEATS_REGION"/>
    <property type="match status" value="2"/>
</dbReference>
<dbReference type="InterPro" id="IPR036322">
    <property type="entry name" value="WD40_repeat_dom_sf"/>
</dbReference>
<dbReference type="Gene3D" id="2.130.10.10">
    <property type="entry name" value="YVTN repeat-like/Quinoprotein amine dehydrogenase"/>
    <property type="match status" value="1"/>
</dbReference>
<accession>A0AAG5DN52</accession>
<dbReference type="PANTHER" id="PTHR14588">
    <property type="entry name" value="DDB1- AND CUL4-ASSOCIATED FACTOR 10"/>
    <property type="match status" value="1"/>
</dbReference>
<feature type="repeat" description="WD" evidence="4">
    <location>
        <begin position="43"/>
        <end position="77"/>
    </location>
</feature>
<dbReference type="EnsemblMetazoa" id="ENSAATROPT013627">
    <property type="protein sequence ID" value="ENSAATROPP012405"/>
    <property type="gene ID" value="ENSAATROPG011066"/>
</dbReference>
<dbReference type="AlphaFoldDB" id="A0AAG5DN52"/>
<evidence type="ECO:0000256" key="2">
    <source>
        <dbReference type="ARBA" id="ARBA00022574"/>
    </source>
</evidence>
<evidence type="ECO:0000313" key="5">
    <source>
        <dbReference type="EnsemblMetazoa" id="ENSAATROPP012405"/>
    </source>
</evidence>
<dbReference type="GO" id="GO:0080008">
    <property type="term" value="C:Cul4-RING E3 ubiquitin ligase complex"/>
    <property type="evidence" value="ECO:0007669"/>
    <property type="project" value="TreeGrafter"/>
</dbReference>
<organism evidence="5 6">
    <name type="scientific">Anopheles atroparvus</name>
    <name type="common">European mosquito</name>
    <dbReference type="NCBI Taxonomy" id="41427"/>
    <lineage>
        <taxon>Eukaryota</taxon>
        <taxon>Metazoa</taxon>
        <taxon>Ecdysozoa</taxon>
        <taxon>Arthropoda</taxon>
        <taxon>Hexapoda</taxon>
        <taxon>Insecta</taxon>
        <taxon>Pterygota</taxon>
        <taxon>Neoptera</taxon>
        <taxon>Endopterygota</taxon>
        <taxon>Diptera</taxon>
        <taxon>Nematocera</taxon>
        <taxon>Culicoidea</taxon>
        <taxon>Culicidae</taxon>
        <taxon>Anophelinae</taxon>
        <taxon>Anopheles</taxon>
    </lineage>
</organism>
<keyword evidence="6" id="KW-1185">Reference proteome</keyword>
<comment type="similarity">
    <text evidence="1">Belongs to the WD repeat DCAF10 family.</text>
</comment>
<evidence type="ECO:0000256" key="4">
    <source>
        <dbReference type="PROSITE-ProRule" id="PRU00221"/>
    </source>
</evidence>
<dbReference type="Pfam" id="PF00400">
    <property type="entry name" value="WD40"/>
    <property type="match status" value="3"/>
</dbReference>
<protein>
    <recommendedName>
        <fullName evidence="7">WD repeat-containing protein 55 homolog</fullName>
    </recommendedName>
</protein>
<evidence type="ECO:0000313" key="6">
    <source>
        <dbReference type="Proteomes" id="UP000075880"/>
    </source>
</evidence>
<keyword evidence="2 4" id="KW-0853">WD repeat</keyword>
<keyword evidence="3" id="KW-0677">Repeat</keyword>
<evidence type="ECO:0008006" key="7">
    <source>
        <dbReference type="Google" id="ProtNLM"/>
    </source>
</evidence>
<dbReference type="PANTHER" id="PTHR14588:SF2">
    <property type="entry name" value="DDB1- AND CUL4-ASSOCIATED FACTOR 10"/>
    <property type="match status" value="1"/>
</dbReference>
<dbReference type="SMART" id="SM00320">
    <property type="entry name" value="WD40"/>
    <property type="match status" value="3"/>
</dbReference>
<proteinExistence type="inferred from homology"/>
<evidence type="ECO:0000256" key="3">
    <source>
        <dbReference type="ARBA" id="ARBA00022737"/>
    </source>
</evidence>
<evidence type="ECO:0000256" key="1">
    <source>
        <dbReference type="ARBA" id="ARBA00005903"/>
    </source>
</evidence>
<dbReference type="InterPro" id="IPR001680">
    <property type="entry name" value="WD40_rpt"/>
</dbReference>
<dbReference type="InterPro" id="IPR015943">
    <property type="entry name" value="WD40/YVTN_repeat-like_dom_sf"/>
</dbReference>